<dbReference type="Proteomes" id="UP001060085">
    <property type="component" value="Linkage Group LG04"/>
</dbReference>
<proteinExistence type="predicted"/>
<evidence type="ECO:0000313" key="1">
    <source>
        <dbReference type="EMBL" id="KAI5669932.1"/>
    </source>
</evidence>
<name>A0ACC0BBB5_CATRO</name>
<evidence type="ECO:0000313" key="2">
    <source>
        <dbReference type="Proteomes" id="UP001060085"/>
    </source>
</evidence>
<dbReference type="EMBL" id="CM044704">
    <property type="protein sequence ID" value="KAI5669932.1"/>
    <property type="molecule type" value="Genomic_DNA"/>
</dbReference>
<sequence length="357" mass="40940">MGKKIEMKKIQNNTKCQVTYSKRRTSLIRKAEEIAYSCNVDVAFLAFSPSGRISQFSSQRMEDLLERYINVPIEKRLSHIKNLQNLKSQIEKTRIDVQLSESNLGDFEVNPDQEASLHQLSWCERNLLQCIENVKEKKVIKEDFILILLLNINQKEILFIENQGEMPWLYNNGGINNEFAGSSSSNELLQMQLESGRNNSYIYPENISYEMLGKGKKTEVTDAYVSNASNPTSYINMLQFGAPETQMGSSSNYAFMQAQDSQFCNETPMTWKQPESIFSFGNFTGEISNYNLNENHLTDANNYWVNQPIDLNHMNMNADEENGENNNGNDEDVLKEMIVSPEHSAEAPPNHFNKFFP</sequence>
<reference evidence="2" key="1">
    <citation type="journal article" date="2023" name="Nat. Plants">
        <title>Single-cell RNA sequencing provides a high-resolution roadmap for understanding the multicellular compartmentation of specialized metabolism.</title>
        <authorList>
            <person name="Sun S."/>
            <person name="Shen X."/>
            <person name="Li Y."/>
            <person name="Li Y."/>
            <person name="Wang S."/>
            <person name="Li R."/>
            <person name="Zhang H."/>
            <person name="Shen G."/>
            <person name="Guo B."/>
            <person name="Wei J."/>
            <person name="Xu J."/>
            <person name="St-Pierre B."/>
            <person name="Chen S."/>
            <person name="Sun C."/>
        </authorList>
    </citation>
    <scope>NUCLEOTIDE SEQUENCE [LARGE SCALE GENOMIC DNA]</scope>
</reference>
<gene>
    <name evidence="1" type="ORF">M9H77_19785</name>
</gene>
<keyword evidence="2" id="KW-1185">Reference proteome</keyword>
<accession>A0ACC0BBB5</accession>
<protein>
    <submittedName>
        <fullName evidence="1">Uncharacterized protein</fullName>
    </submittedName>
</protein>
<comment type="caution">
    <text evidence="1">The sequence shown here is derived from an EMBL/GenBank/DDBJ whole genome shotgun (WGS) entry which is preliminary data.</text>
</comment>
<organism evidence="1 2">
    <name type="scientific">Catharanthus roseus</name>
    <name type="common">Madagascar periwinkle</name>
    <name type="synonym">Vinca rosea</name>
    <dbReference type="NCBI Taxonomy" id="4058"/>
    <lineage>
        <taxon>Eukaryota</taxon>
        <taxon>Viridiplantae</taxon>
        <taxon>Streptophyta</taxon>
        <taxon>Embryophyta</taxon>
        <taxon>Tracheophyta</taxon>
        <taxon>Spermatophyta</taxon>
        <taxon>Magnoliopsida</taxon>
        <taxon>eudicotyledons</taxon>
        <taxon>Gunneridae</taxon>
        <taxon>Pentapetalae</taxon>
        <taxon>asterids</taxon>
        <taxon>lamiids</taxon>
        <taxon>Gentianales</taxon>
        <taxon>Apocynaceae</taxon>
        <taxon>Rauvolfioideae</taxon>
        <taxon>Vinceae</taxon>
        <taxon>Catharanthinae</taxon>
        <taxon>Catharanthus</taxon>
    </lineage>
</organism>